<organism evidence="2 3">
    <name type="scientific">Gossypium laxum</name>
    <dbReference type="NCBI Taxonomy" id="34288"/>
    <lineage>
        <taxon>Eukaryota</taxon>
        <taxon>Viridiplantae</taxon>
        <taxon>Streptophyta</taxon>
        <taxon>Embryophyta</taxon>
        <taxon>Tracheophyta</taxon>
        <taxon>Spermatophyta</taxon>
        <taxon>Magnoliopsida</taxon>
        <taxon>eudicotyledons</taxon>
        <taxon>Gunneridae</taxon>
        <taxon>Pentapetalae</taxon>
        <taxon>rosids</taxon>
        <taxon>malvids</taxon>
        <taxon>Malvales</taxon>
        <taxon>Malvaceae</taxon>
        <taxon>Malvoideae</taxon>
        <taxon>Gossypium</taxon>
    </lineage>
</organism>
<dbReference type="InterPro" id="IPR036397">
    <property type="entry name" value="RNaseH_sf"/>
</dbReference>
<dbReference type="EMBL" id="JABEZV010000002">
    <property type="protein sequence ID" value="MBA0706257.1"/>
    <property type="molecule type" value="Genomic_DNA"/>
</dbReference>
<evidence type="ECO:0000313" key="2">
    <source>
        <dbReference type="EMBL" id="MBA0706257.1"/>
    </source>
</evidence>
<dbReference type="InterPro" id="IPR053151">
    <property type="entry name" value="RNase_H-like"/>
</dbReference>
<dbReference type="AlphaFoldDB" id="A0A7J8Z327"/>
<feature type="non-terminal residue" evidence="2">
    <location>
        <position position="1"/>
    </location>
</feature>
<dbReference type="Pfam" id="PF13456">
    <property type="entry name" value="RVT_3"/>
    <property type="match status" value="1"/>
</dbReference>
<dbReference type="Gene3D" id="3.30.420.10">
    <property type="entry name" value="Ribonuclease H-like superfamily/Ribonuclease H"/>
    <property type="match status" value="1"/>
</dbReference>
<evidence type="ECO:0000313" key="3">
    <source>
        <dbReference type="Proteomes" id="UP000593574"/>
    </source>
</evidence>
<dbReference type="Proteomes" id="UP000593574">
    <property type="component" value="Unassembled WGS sequence"/>
</dbReference>
<name>A0A7J8Z327_9ROSI</name>
<reference evidence="2 3" key="1">
    <citation type="journal article" date="2019" name="Genome Biol. Evol.">
        <title>Insights into the evolution of the New World diploid cottons (Gossypium, subgenus Houzingenia) based on genome sequencing.</title>
        <authorList>
            <person name="Grover C.E."/>
            <person name="Arick M.A. 2nd"/>
            <person name="Thrash A."/>
            <person name="Conover J.L."/>
            <person name="Sanders W.S."/>
            <person name="Peterson D.G."/>
            <person name="Frelichowski J.E."/>
            <person name="Scheffler J.A."/>
            <person name="Scheffler B.E."/>
            <person name="Wendel J.F."/>
        </authorList>
    </citation>
    <scope>NUCLEOTIDE SEQUENCE [LARGE SCALE GENOMIC DNA]</scope>
    <source>
        <strain evidence="2">4</strain>
        <tissue evidence="2">Leaf</tissue>
    </source>
</reference>
<dbReference type="PANTHER" id="PTHR47723">
    <property type="entry name" value="OS05G0353850 PROTEIN"/>
    <property type="match status" value="1"/>
</dbReference>
<proteinExistence type="predicted"/>
<protein>
    <recommendedName>
        <fullName evidence="1">RNase H type-1 domain-containing protein</fullName>
    </recommendedName>
</protein>
<dbReference type="InterPro" id="IPR002156">
    <property type="entry name" value="RNaseH_domain"/>
</dbReference>
<gene>
    <name evidence="2" type="ORF">Golax_018380</name>
</gene>
<dbReference type="GO" id="GO:0003676">
    <property type="term" value="F:nucleic acid binding"/>
    <property type="evidence" value="ECO:0007669"/>
    <property type="project" value="InterPro"/>
</dbReference>
<dbReference type="PANTHER" id="PTHR47723:SF19">
    <property type="entry name" value="POLYNUCLEOTIDYL TRANSFERASE, RIBONUCLEASE H-LIKE SUPERFAMILY PROTEIN"/>
    <property type="match status" value="1"/>
</dbReference>
<accession>A0A7J8Z327</accession>
<comment type="caution">
    <text evidence="2">The sequence shown here is derived from an EMBL/GenBank/DDBJ whole genome shotgun (WGS) entry which is preliminary data.</text>
</comment>
<sequence>ETFIQALKDYPTTRAILTLGGLDGRLLDKDYLYCEKPLCRTVKININATILNNKIGFGVIIRDCDGFVFGGGGGFKDELIMTEWAKLYAFEECLKLAHSLNIDNAIFETDCASFMNRFKKHKDDIIIIGHHIKEIYKTLEMFTTADVKWANQSYKNVADLFANMLF</sequence>
<dbReference type="GO" id="GO:0004523">
    <property type="term" value="F:RNA-DNA hybrid ribonuclease activity"/>
    <property type="evidence" value="ECO:0007669"/>
    <property type="project" value="InterPro"/>
</dbReference>
<evidence type="ECO:0000259" key="1">
    <source>
        <dbReference type="Pfam" id="PF13456"/>
    </source>
</evidence>
<keyword evidence="3" id="KW-1185">Reference proteome</keyword>
<feature type="domain" description="RNase H type-1" evidence="1">
    <location>
        <begin position="55"/>
        <end position="164"/>
    </location>
</feature>